<reference evidence="4 5" key="1">
    <citation type="submission" date="2017-11" db="EMBL/GenBank/DDBJ databases">
        <title>Isolation and Characterization of Methanogenic Archaea from Saline Meromictic Lake at Siberia.</title>
        <authorList>
            <person name="Shen Y."/>
            <person name="Huang H.-H."/>
            <person name="Lai M.-C."/>
            <person name="Chen S.-C."/>
        </authorList>
    </citation>
    <scope>NUCLEOTIDE SEQUENCE [LARGE SCALE GENOMIC DNA]</scope>
    <source>
        <strain evidence="4 5">SY-01</strain>
    </source>
</reference>
<accession>A0A4E0QZR1</accession>
<comment type="subcellular location">
    <subcellularLocation>
        <location evidence="1">Endomembrane system</location>
        <topology evidence="1">Multi-pass membrane protein</topology>
    </subcellularLocation>
</comment>
<dbReference type="PRINTS" id="PR00830">
    <property type="entry name" value="ENDOLAPTASE"/>
</dbReference>
<dbReference type="GO" id="GO:0004252">
    <property type="term" value="F:serine-type endopeptidase activity"/>
    <property type="evidence" value="ECO:0007669"/>
    <property type="project" value="UniProtKB-UniRule"/>
</dbReference>
<keyword evidence="5" id="KW-1185">Reference proteome</keyword>
<feature type="active site" evidence="2">
    <location>
        <position position="189"/>
    </location>
</feature>
<comment type="similarity">
    <text evidence="2">Belongs to the peptidase S16 family.</text>
</comment>
<evidence type="ECO:0000313" key="4">
    <source>
        <dbReference type="EMBL" id="TGC09399.1"/>
    </source>
</evidence>
<dbReference type="InterPro" id="IPR020568">
    <property type="entry name" value="Ribosomal_Su5_D2-typ_SF"/>
</dbReference>
<dbReference type="InterPro" id="IPR008269">
    <property type="entry name" value="Lon_proteolytic"/>
</dbReference>
<comment type="caution">
    <text evidence="4">The sequence shown here is derived from an EMBL/GenBank/DDBJ whole genome shotgun (WGS) entry which is preliminary data.</text>
</comment>
<dbReference type="OrthoDB" id="15525at2157"/>
<keyword evidence="2" id="KW-0378">Hydrolase</keyword>
<dbReference type="PROSITE" id="PS51786">
    <property type="entry name" value="LON_PROTEOLYTIC"/>
    <property type="match status" value="1"/>
</dbReference>
<feature type="active site" evidence="2">
    <location>
        <position position="232"/>
    </location>
</feature>
<dbReference type="SUPFAM" id="SSF54211">
    <property type="entry name" value="Ribosomal protein S5 domain 2-like"/>
    <property type="match status" value="1"/>
</dbReference>
<dbReference type="GO" id="GO:0012505">
    <property type="term" value="C:endomembrane system"/>
    <property type="evidence" value="ECO:0007669"/>
    <property type="project" value="UniProtKB-SubCell"/>
</dbReference>
<sequence length="308" mass="33252">MGNRVIVLLLIASMALNGYLWVSAQPVEYSEVRQMKEEIESLQQINDALRTQIRDNDQSLQSCTAQLDFYRERIYQLESDSGTCPTGIQGAATLQAPAVIQQIEVVGEGPFYRRVVTEEGTMIDVSVEIIPGKGRVLVQTEPLMGVVFQDAANTAAFVSHDITNTSPASSDTIFSIKADQEIPGVDGPSAGALMTLIMIAAIEGETLDPEVTVTGTIDDDGNIGSIGGLVEKAQAAKDAGKKLLLVPEVNQMISIDDTSEQRIGDIVISSENSETVDTESYIEEEVGIDVEYVGTIEDVLDYAFIREG</sequence>
<dbReference type="GO" id="GO:0030163">
    <property type="term" value="P:protein catabolic process"/>
    <property type="evidence" value="ECO:0007669"/>
    <property type="project" value="InterPro"/>
</dbReference>
<dbReference type="PANTHER" id="PTHR10046">
    <property type="entry name" value="ATP DEPENDENT LON PROTEASE FAMILY MEMBER"/>
    <property type="match status" value="1"/>
</dbReference>
<protein>
    <submittedName>
        <fullName evidence="4">Peptidase S16</fullName>
    </submittedName>
</protein>
<dbReference type="Proteomes" id="UP000297295">
    <property type="component" value="Unassembled WGS sequence"/>
</dbReference>
<dbReference type="GO" id="GO:0006508">
    <property type="term" value="P:proteolysis"/>
    <property type="evidence" value="ECO:0007669"/>
    <property type="project" value="UniProtKB-KW"/>
</dbReference>
<keyword evidence="2" id="KW-0645">Protease</keyword>
<dbReference type="EMBL" id="PGGK01000005">
    <property type="protein sequence ID" value="TGC09399.1"/>
    <property type="molecule type" value="Genomic_DNA"/>
</dbReference>
<dbReference type="Pfam" id="PF05362">
    <property type="entry name" value="Lon_C"/>
    <property type="match status" value="1"/>
</dbReference>
<name>A0A4E0QZR1_9EURY</name>
<dbReference type="GO" id="GO:0005524">
    <property type="term" value="F:ATP binding"/>
    <property type="evidence" value="ECO:0007669"/>
    <property type="project" value="InterPro"/>
</dbReference>
<keyword evidence="2" id="KW-0720">Serine protease</keyword>
<dbReference type="AlphaFoldDB" id="A0A4E0QZR1"/>
<organism evidence="4 5">
    <name type="scientific">Methanolobus halotolerans</name>
    <dbReference type="NCBI Taxonomy" id="2052935"/>
    <lineage>
        <taxon>Archaea</taxon>
        <taxon>Methanobacteriati</taxon>
        <taxon>Methanobacteriota</taxon>
        <taxon>Stenosarchaea group</taxon>
        <taxon>Methanomicrobia</taxon>
        <taxon>Methanosarcinales</taxon>
        <taxon>Methanosarcinaceae</taxon>
        <taxon>Methanolobus</taxon>
    </lineage>
</organism>
<dbReference type="Gene3D" id="3.30.230.10">
    <property type="match status" value="1"/>
</dbReference>
<dbReference type="RefSeq" id="WP_135389437.1">
    <property type="nucleotide sequence ID" value="NZ_PGGK01000005.1"/>
</dbReference>
<dbReference type="InterPro" id="IPR027065">
    <property type="entry name" value="Lon_Prtase"/>
</dbReference>
<feature type="domain" description="Lon proteolytic" evidence="3">
    <location>
        <begin position="180"/>
        <end position="306"/>
    </location>
</feature>
<gene>
    <name evidence="4" type="ORF">CUN85_06075</name>
</gene>
<dbReference type="GO" id="GO:0004176">
    <property type="term" value="F:ATP-dependent peptidase activity"/>
    <property type="evidence" value="ECO:0007669"/>
    <property type="project" value="UniProtKB-UniRule"/>
</dbReference>
<proteinExistence type="inferred from homology"/>
<evidence type="ECO:0000259" key="3">
    <source>
        <dbReference type="PROSITE" id="PS51786"/>
    </source>
</evidence>
<evidence type="ECO:0000313" key="5">
    <source>
        <dbReference type="Proteomes" id="UP000297295"/>
    </source>
</evidence>
<evidence type="ECO:0000256" key="1">
    <source>
        <dbReference type="ARBA" id="ARBA00004127"/>
    </source>
</evidence>
<dbReference type="InterPro" id="IPR014721">
    <property type="entry name" value="Ribsml_uS5_D2-typ_fold_subgr"/>
</dbReference>
<evidence type="ECO:0000256" key="2">
    <source>
        <dbReference type="PROSITE-ProRule" id="PRU01122"/>
    </source>
</evidence>